<protein>
    <submittedName>
        <fullName evidence="5">DNA-binding transcriptional regulator, LacI/PurR family</fullName>
    </submittedName>
</protein>
<dbReference type="Proteomes" id="UP000236723">
    <property type="component" value="Unassembled WGS sequence"/>
</dbReference>
<gene>
    <name evidence="5" type="ORF">SAMN04489712_103248</name>
</gene>
<dbReference type="CDD" id="cd06267">
    <property type="entry name" value="PBP1_LacI_sugar_binding-like"/>
    <property type="match status" value="1"/>
</dbReference>
<evidence type="ECO:0000256" key="3">
    <source>
        <dbReference type="ARBA" id="ARBA00023163"/>
    </source>
</evidence>
<sequence length="339" mass="36445">MGVRRSRAQARPTLEEVAALAGVGRGTVSRVINGSPKVSAQARQAVQAAIEELGYVPNRAARTLVTRRTDTVALVLSEGEQRLFEEPYFADIIRGISSALNETGLQLMFTLAQTPRDHERLEQYLTGHHVDGVMMISLHAEDPLPGLLADHGVPTVLGGRPVGVGAERVSYVDADNEGGARKAVEYLVAQGRRRIATIAGPQDMGVGIDRLNGYRAALGDLPEQVVTADFSEAGGRAAMRELLARDPELDAVFVASDNMAMGALRTLREAGRRIPGDVAVIGFEDSAAQRAEPPLTSVHQPTERMGREMVQLLVARIRGERTEPTGVIVDTHLVVRDSA</sequence>
<dbReference type="CDD" id="cd01392">
    <property type="entry name" value="HTH_LacI"/>
    <property type="match status" value="1"/>
</dbReference>
<dbReference type="PROSITE" id="PS50932">
    <property type="entry name" value="HTH_LACI_2"/>
    <property type="match status" value="1"/>
</dbReference>
<dbReference type="Pfam" id="PF00356">
    <property type="entry name" value="LacI"/>
    <property type="match status" value="1"/>
</dbReference>
<feature type="domain" description="HTH lacI-type" evidence="4">
    <location>
        <begin position="12"/>
        <end position="66"/>
    </location>
</feature>
<dbReference type="InterPro" id="IPR010982">
    <property type="entry name" value="Lambda_DNA-bd_dom_sf"/>
</dbReference>
<dbReference type="PANTHER" id="PTHR30146">
    <property type="entry name" value="LACI-RELATED TRANSCRIPTIONAL REPRESSOR"/>
    <property type="match status" value="1"/>
</dbReference>
<keyword evidence="2 5" id="KW-0238">DNA-binding</keyword>
<keyword evidence="3" id="KW-0804">Transcription</keyword>
<dbReference type="Gene3D" id="1.10.260.40">
    <property type="entry name" value="lambda repressor-like DNA-binding domains"/>
    <property type="match status" value="1"/>
</dbReference>
<dbReference type="SMART" id="SM00354">
    <property type="entry name" value="HTH_LACI"/>
    <property type="match status" value="1"/>
</dbReference>
<dbReference type="RefSeq" id="WP_103937197.1">
    <property type="nucleotide sequence ID" value="NZ_FNVO01000003.1"/>
</dbReference>
<dbReference type="AlphaFoldDB" id="A0A1H5XGW7"/>
<keyword evidence="6" id="KW-1185">Reference proteome</keyword>
<evidence type="ECO:0000256" key="2">
    <source>
        <dbReference type="ARBA" id="ARBA00023125"/>
    </source>
</evidence>
<reference evidence="6" key="1">
    <citation type="submission" date="2016-10" db="EMBL/GenBank/DDBJ databases">
        <authorList>
            <person name="Varghese N."/>
            <person name="Submissions S."/>
        </authorList>
    </citation>
    <scope>NUCLEOTIDE SEQUENCE [LARGE SCALE GENOMIC DNA]</scope>
    <source>
        <strain evidence="6">DSM 43163</strain>
    </source>
</reference>
<keyword evidence="1" id="KW-0805">Transcription regulation</keyword>
<dbReference type="OrthoDB" id="3208777at2"/>
<dbReference type="GO" id="GO:0000976">
    <property type="term" value="F:transcription cis-regulatory region binding"/>
    <property type="evidence" value="ECO:0007669"/>
    <property type="project" value="TreeGrafter"/>
</dbReference>
<evidence type="ECO:0000313" key="6">
    <source>
        <dbReference type="Proteomes" id="UP000236723"/>
    </source>
</evidence>
<evidence type="ECO:0000313" key="5">
    <source>
        <dbReference type="EMBL" id="SEG10992.1"/>
    </source>
</evidence>
<dbReference type="EMBL" id="FNVO01000003">
    <property type="protein sequence ID" value="SEG10992.1"/>
    <property type="molecule type" value="Genomic_DNA"/>
</dbReference>
<dbReference type="Gene3D" id="3.40.50.2300">
    <property type="match status" value="2"/>
</dbReference>
<dbReference type="PROSITE" id="PS00356">
    <property type="entry name" value="HTH_LACI_1"/>
    <property type="match status" value="1"/>
</dbReference>
<accession>A0A1H5XGW7</accession>
<dbReference type="InterPro" id="IPR046335">
    <property type="entry name" value="LacI/GalR-like_sensor"/>
</dbReference>
<name>A0A1H5XGW7_9ACTN</name>
<dbReference type="SUPFAM" id="SSF47413">
    <property type="entry name" value="lambda repressor-like DNA-binding domains"/>
    <property type="match status" value="1"/>
</dbReference>
<dbReference type="PANTHER" id="PTHR30146:SF109">
    <property type="entry name" value="HTH-TYPE TRANSCRIPTIONAL REGULATOR GALS"/>
    <property type="match status" value="1"/>
</dbReference>
<proteinExistence type="predicted"/>
<evidence type="ECO:0000256" key="1">
    <source>
        <dbReference type="ARBA" id="ARBA00023015"/>
    </source>
</evidence>
<organism evidence="5 6">
    <name type="scientific">Thermomonospora echinospora</name>
    <dbReference type="NCBI Taxonomy" id="1992"/>
    <lineage>
        <taxon>Bacteria</taxon>
        <taxon>Bacillati</taxon>
        <taxon>Actinomycetota</taxon>
        <taxon>Actinomycetes</taxon>
        <taxon>Streptosporangiales</taxon>
        <taxon>Thermomonosporaceae</taxon>
        <taxon>Thermomonospora</taxon>
    </lineage>
</organism>
<dbReference type="GO" id="GO:0003700">
    <property type="term" value="F:DNA-binding transcription factor activity"/>
    <property type="evidence" value="ECO:0007669"/>
    <property type="project" value="TreeGrafter"/>
</dbReference>
<dbReference type="Pfam" id="PF13377">
    <property type="entry name" value="Peripla_BP_3"/>
    <property type="match status" value="1"/>
</dbReference>
<evidence type="ECO:0000259" key="4">
    <source>
        <dbReference type="PROSITE" id="PS50932"/>
    </source>
</evidence>
<dbReference type="SUPFAM" id="SSF53822">
    <property type="entry name" value="Periplasmic binding protein-like I"/>
    <property type="match status" value="1"/>
</dbReference>
<dbReference type="InterPro" id="IPR000843">
    <property type="entry name" value="HTH_LacI"/>
</dbReference>
<dbReference type="InterPro" id="IPR028082">
    <property type="entry name" value="Peripla_BP_I"/>
</dbReference>